<feature type="region of interest" description="Disordered" evidence="1">
    <location>
        <begin position="1"/>
        <end position="79"/>
    </location>
</feature>
<sequence length="79" mass="8942">MFTNLMLADEINRTPPRRKPRCWRPWKSAKSAWMASPSHCRTRSSSPRRRTRSSTRAPTNCPRPSSTASCSSSMCRSAA</sequence>
<evidence type="ECO:0000256" key="1">
    <source>
        <dbReference type="SAM" id="MobiDB-lite"/>
    </source>
</evidence>
<name>X8EYS9_MYCXE</name>
<dbReference type="AlphaFoldDB" id="X8EYS9"/>
<dbReference type="EMBL" id="JAOB01000002">
    <property type="protein sequence ID" value="EUA85015.1"/>
    <property type="molecule type" value="Genomic_DNA"/>
</dbReference>
<comment type="caution">
    <text evidence="2">The sequence shown here is derived from an EMBL/GenBank/DDBJ whole genome shotgun (WGS) entry which is preliminary data.</text>
</comment>
<proteinExistence type="predicted"/>
<feature type="compositionally biased region" description="Low complexity" evidence="1">
    <location>
        <begin position="54"/>
        <end position="79"/>
    </location>
</feature>
<dbReference type="PATRIC" id="fig|1299334.3.peg.30"/>
<accession>X8EYS9</accession>
<feature type="compositionally biased region" description="Basic residues" evidence="1">
    <location>
        <begin position="40"/>
        <end position="53"/>
    </location>
</feature>
<organism evidence="2">
    <name type="scientific">Mycobacterium xenopi 4042</name>
    <dbReference type="NCBI Taxonomy" id="1299334"/>
    <lineage>
        <taxon>Bacteria</taxon>
        <taxon>Bacillati</taxon>
        <taxon>Actinomycetota</taxon>
        <taxon>Actinomycetes</taxon>
        <taxon>Mycobacteriales</taxon>
        <taxon>Mycobacteriaceae</taxon>
        <taxon>Mycobacterium</taxon>
    </lineage>
</organism>
<protein>
    <submittedName>
        <fullName evidence="2">Putative methanol dehydrogenase transcriptional regulatory protein MoxR2</fullName>
    </submittedName>
</protein>
<feature type="compositionally biased region" description="Basic residues" evidence="1">
    <location>
        <begin position="15"/>
        <end position="24"/>
    </location>
</feature>
<evidence type="ECO:0000313" key="2">
    <source>
        <dbReference type="EMBL" id="EUA85015.1"/>
    </source>
</evidence>
<gene>
    <name evidence="2" type="ORF">I553_3799</name>
</gene>
<reference evidence="2" key="1">
    <citation type="submission" date="2014-01" db="EMBL/GenBank/DDBJ databases">
        <authorList>
            <person name="Brown-Elliot B."/>
            <person name="Wallace R."/>
            <person name="Lenaerts A."/>
            <person name="Ordway D."/>
            <person name="DeGroote M.A."/>
            <person name="Parker T."/>
            <person name="Sizemore C."/>
            <person name="Tallon L.J."/>
            <person name="Sadzewicz L.K."/>
            <person name="Sengamalay N."/>
            <person name="Fraser C.M."/>
            <person name="Hine E."/>
            <person name="Shefchek K.A."/>
            <person name="Das S.P."/>
            <person name="Tettelin H."/>
        </authorList>
    </citation>
    <scope>NUCLEOTIDE SEQUENCE [LARGE SCALE GENOMIC DNA]</scope>
    <source>
        <strain evidence="2">4042</strain>
    </source>
</reference>